<reference evidence="1 2" key="1">
    <citation type="journal article" date="2015" name="Genome Announc.">
        <title>Draft Genome Sequence of Burkholderia sp. Strain PML1(12), an Ectomycorrhizosphere-Inhabiting Bacterium with Effective Mineral-Weathering Ability.</title>
        <authorList>
            <person name="Uroz S."/>
            <person name="Oger P."/>
        </authorList>
    </citation>
    <scope>NUCLEOTIDE SEQUENCE [LARGE SCALE GENOMIC DNA]</scope>
    <source>
        <strain evidence="2">PML1(12)</strain>
    </source>
</reference>
<organism evidence="1 2">
    <name type="scientific">Caballeronia mineralivorans PML1(12)</name>
    <dbReference type="NCBI Taxonomy" id="908627"/>
    <lineage>
        <taxon>Bacteria</taxon>
        <taxon>Pseudomonadati</taxon>
        <taxon>Pseudomonadota</taxon>
        <taxon>Betaproteobacteria</taxon>
        <taxon>Burkholderiales</taxon>
        <taxon>Burkholderiaceae</taxon>
        <taxon>Caballeronia</taxon>
    </lineage>
</organism>
<protein>
    <submittedName>
        <fullName evidence="1">Uncharacterized protein</fullName>
    </submittedName>
</protein>
<dbReference type="InterPro" id="IPR029058">
    <property type="entry name" value="AB_hydrolase_fold"/>
</dbReference>
<evidence type="ECO:0000313" key="2">
    <source>
        <dbReference type="Proteomes" id="UP000035963"/>
    </source>
</evidence>
<sequence>MPAIPYDATRASLFTPQSTPTLFSPGHDFDIRAICVEAARLAYVHAEDGGATLKELRDALAIVGFDPPEPFSDADTGSQGYGALRRADGLAMLAFRGTEPDSLADIATDLAASLAPWPESGG</sequence>
<accession>A0A0J1FU28</accession>
<dbReference type="Gene3D" id="3.40.50.1820">
    <property type="entry name" value="alpha/beta hydrolase"/>
    <property type="match status" value="1"/>
</dbReference>
<dbReference type="Proteomes" id="UP000035963">
    <property type="component" value="Unassembled WGS sequence"/>
</dbReference>
<gene>
    <name evidence="1" type="ORF">EOS_26060</name>
</gene>
<name>A0A0J1FU28_9BURK</name>
<feature type="non-terminal residue" evidence="1">
    <location>
        <position position="122"/>
    </location>
</feature>
<keyword evidence="2" id="KW-1185">Reference proteome</keyword>
<proteinExistence type="predicted"/>
<comment type="caution">
    <text evidence="1">The sequence shown here is derived from an EMBL/GenBank/DDBJ whole genome shotgun (WGS) entry which is preliminary data.</text>
</comment>
<evidence type="ECO:0000313" key="1">
    <source>
        <dbReference type="EMBL" id="KLU23323.1"/>
    </source>
</evidence>
<dbReference type="AlphaFoldDB" id="A0A0J1FU28"/>
<dbReference type="EMBL" id="AEJF01000153">
    <property type="protein sequence ID" value="KLU23323.1"/>
    <property type="molecule type" value="Genomic_DNA"/>
</dbReference>